<keyword evidence="3" id="KW-1185">Reference proteome</keyword>
<feature type="compositionally biased region" description="Polar residues" evidence="1">
    <location>
        <begin position="175"/>
        <end position="184"/>
    </location>
</feature>
<dbReference type="EMBL" id="KN549580">
    <property type="protein sequence ID" value="KHJ96821.1"/>
    <property type="molecule type" value="Genomic_DNA"/>
</dbReference>
<name>A0A0B1TL43_OESDE</name>
<accession>A0A0B1TL43</accession>
<evidence type="ECO:0000313" key="2">
    <source>
        <dbReference type="EMBL" id="KHJ96821.1"/>
    </source>
</evidence>
<organism evidence="2 3">
    <name type="scientific">Oesophagostomum dentatum</name>
    <name type="common">Nodular worm</name>
    <dbReference type="NCBI Taxonomy" id="61180"/>
    <lineage>
        <taxon>Eukaryota</taxon>
        <taxon>Metazoa</taxon>
        <taxon>Ecdysozoa</taxon>
        <taxon>Nematoda</taxon>
        <taxon>Chromadorea</taxon>
        <taxon>Rhabditida</taxon>
        <taxon>Rhabditina</taxon>
        <taxon>Rhabditomorpha</taxon>
        <taxon>Strongyloidea</taxon>
        <taxon>Strongylidae</taxon>
        <taxon>Oesophagostomum</taxon>
    </lineage>
</organism>
<reference evidence="2 3" key="1">
    <citation type="submission" date="2014-03" db="EMBL/GenBank/DDBJ databases">
        <title>Draft genome of the hookworm Oesophagostomum dentatum.</title>
        <authorList>
            <person name="Mitreva M."/>
        </authorList>
    </citation>
    <scope>NUCLEOTIDE SEQUENCE [LARGE SCALE GENOMIC DNA]</scope>
    <source>
        <strain evidence="2 3">OD-Hann</strain>
    </source>
</reference>
<protein>
    <submittedName>
        <fullName evidence="2">Uncharacterized protein</fullName>
    </submittedName>
</protein>
<feature type="compositionally biased region" description="Basic residues" evidence="1">
    <location>
        <begin position="137"/>
        <end position="173"/>
    </location>
</feature>
<evidence type="ECO:0000313" key="3">
    <source>
        <dbReference type="Proteomes" id="UP000053660"/>
    </source>
</evidence>
<feature type="compositionally biased region" description="Basic and acidic residues" evidence="1">
    <location>
        <begin position="12"/>
        <end position="26"/>
    </location>
</feature>
<dbReference type="Proteomes" id="UP000053660">
    <property type="component" value="Unassembled WGS sequence"/>
</dbReference>
<proteinExistence type="predicted"/>
<dbReference type="AlphaFoldDB" id="A0A0B1TL43"/>
<feature type="compositionally biased region" description="Basic and acidic residues" evidence="1">
    <location>
        <begin position="81"/>
        <end position="98"/>
    </location>
</feature>
<evidence type="ECO:0000256" key="1">
    <source>
        <dbReference type="SAM" id="MobiDB-lite"/>
    </source>
</evidence>
<sequence>MDPWNTGNEPPQKGEESQPERLERIKQKYFQQQKEKEHQRDKEKEEQDVTEAAKALIRKGGSDTSVMVDYWNNPEGIKKVASDKVEDSDDLHTARQTEPDAQFLLKVRTPRDCQNTQPTLESVRKPGERQRALPGGSHRRKHGSKSKKTKKGKRSRHDHKGKKHHRAKSRKSGSGRYSQVSSAV</sequence>
<gene>
    <name evidence="2" type="ORF">OESDEN_03209</name>
</gene>
<feature type="compositionally biased region" description="Basic and acidic residues" evidence="1">
    <location>
        <begin position="122"/>
        <end position="131"/>
    </location>
</feature>
<feature type="region of interest" description="Disordered" evidence="1">
    <location>
        <begin position="81"/>
        <end position="184"/>
    </location>
</feature>
<feature type="region of interest" description="Disordered" evidence="1">
    <location>
        <begin position="1"/>
        <end position="51"/>
    </location>
</feature>
<feature type="compositionally biased region" description="Basic and acidic residues" evidence="1">
    <location>
        <begin position="33"/>
        <end position="47"/>
    </location>
</feature>